<dbReference type="InterPro" id="IPR057382">
    <property type="entry name" value="TseH"/>
</dbReference>
<feature type="domain" description="DUF6695" evidence="1">
    <location>
        <begin position="266"/>
        <end position="340"/>
    </location>
</feature>
<evidence type="ECO:0000313" key="3">
    <source>
        <dbReference type="EMBL" id="HIX55326.1"/>
    </source>
</evidence>
<dbReference type="InterPro" id="IPR046517">
    <property type="entry name" value="DUF6695"/>
</dbReference>
<dbReference type="Proteomes" id="UP000824156">
    <property type="component" value="Unassembled WGS sequence"/>
</dbReference>
<dbReference type="AlphaFoldDB" id="A0A9D1W9X3"/>
<sequence>MNKKDLHLRDFAIVLAWPDATIRGDEKWMMFFRKLGIVKNLNFKVGHTGVVIVSHKTGELLYYDFGRYIAPRGYGRARSKFSDPQLVINTKAEISGNKIENLLEIAEAFEEVKPYMYGDGILYFSVIPNIDFELAKQYGDACVAQGTYPYGAVAKNNNNCSRFIARMLMKSTSRFHYFHGLNLPETIKASPTSNLVNGVEDRMIYSYTPKQGVKNFKMNRWGSFFFLVKQLGDNVFTKRAKQLPEDLSIGKMRSRQRPHNLGDDAIYLGGVGDGAWYTSDHVGDGIYKISRYNVRGELEYKVLGKPDERFNPNIPFSITYDSHLLFTTFQQLEVKIRVSHIEVLYCDNPVVRKKKVSIKYA</sequence>
<feature type="domain" description="Type VI secretion system effector TseH-like" evidence="2">
    <location>
        <begin position="12"/>
        <end position="174"/>
    </location>
</feature>
<dbReference type="Pfam" id="PF25218">
    <property type="entry name" value="TseH"/>
    <property type="match status" value="1"/>
</dbReference>
<evidence type="ECO:0000313" key="4">
    <source>
        <dbReference type="Proteomes" id="UP000824156"/>
    </source>
</evidence>
<evidence type="ECO:0000259" key="2">
    <source>
        <dbReference type="Pfam" id="PF25218"/>
    </source>
</evidence>
<dbReference type="EMBL" id="DXEZ01000272">
    <property type="protein sequence ID" value="HIX55326.1"/>
    <property type="molecule type" value="Genomic_DNA"/>
</dbReference>
<reference evidence="3" key="1">
    <citation type="journal article" date="2021" name="PeerJ">
        <title>Extensive microbial diversity within the chicken gut microbiome revealed by metagenomics and culture.</title>
        <authorList>
            <person name="Gilroy R."/>
            <person name="Ravi A."/>
            <person name="Getino M."/>
            <person name="Pursley I."/>
            <person name="Horton D.L."/>
            <person name="Alikhan N.F."/>
            <person name="Baker D."/>
            <person name="Gharbi K."/>
            <person name="Hall N."/>
            <person name="Watson M."/>
            <person name="Adriaenssens E.M."/>
            <person name="Foster-Nyarko E."/>
            <person name="Jarju S."/>
            <person name="Secka A."/>
            <person name="Antonio M."/>
            <person name="Oren A."/>
            <person name="Chaudhuri R.R."/>
            <person name="La Ragione R."/>
            <person name="Hildebrand F."/>
            <person name="Pallen M.J."/>
        </authorList>
    </citation>
    <scope>NUCLEOTIDE SEQUENCE</scope>
    <source>
        <strain evidence="3">1719</strain>
    </source>
</reference>
<protein>
    <submittedName>
        <fullName evidence="3">Uncharacterized protein</fullName>
    </submittedName>
</protein>
<organism evidence="3 4">
    <name type="scientific">Candidatus Sphingobacterium stercoripullorum</name>
    <dbReference type="NCBI Taxonomy" id="2838759"/>
    <lineage>
        <taxon>Bacteria</taxon>
        <taxon>Pseudomonadati</taxon>
        <taxon>Bacteroidota</taxon>
        <taxon>Sphingobacteriia</taxon>
        <taxon>Sphingobacteriales</taxon>
        <taxon>Sphingobacteriaceae</taxon>
        <taxon>Sphingobacterium</taxon>
    </lineage>
</organism>
<accession>A0A9D1W9X3</accession>
<name>A0A9D1W9X3_9SPHI</name>
<comment type="caution">
    <text evidence="3">The sequence shown here is derived from an EMBL/GenBank/DDBJ whole genome shotgun (WGS) entry which is preliminary data.</text>
</comment>
<gene>
    <name evidence="3" type="ORF">H9853_09880</name>
</gene>
<evidence type="ECO:0000259" key="1">
    <source>
        <dbReference type="Pfam" id="PF20405"/>
    </source>
</evidence>
<dbReference type="Pfam" id="PF20405">
    <property type="entry name" value="DUF6695"/>
    <property type="match status" value="1"/>
</dbReference>
<proteinExistence type="predicted"/>
<reference evidence="3" key="2">
    <citation type="submission" date="2021-04" db="EMBL/GenBank/DDBJ databases">
        <authorList>
            <person name="Gilroy R."/>
        </authorList>
    </citation>
    <scope>NUCLEOTIDE SEQUENCE</scope>
    <source>
        <strain evidence="3">1719</strain>
    </source>
</reference>